<feature type="region of interest" description="Disordered" evidence="1">
    <location>
        <begin position="1"/>
        <end position="62"/>
    </location>
</feature>
<organism evidence="3 4">
    <name type="scientific">Paramuricea clavata</name>
    <name type="common">Red gorgonian</name>
    <name type="synonym">Violescent sea-whip</name>
    <dbReference type="NCBI Taxonomy" id="317549"/>
    <lineage>
        <taxon>Eukaryota</taxon>
        <taxon>Metazoa</taxon>
        <taxon>Cnidaria</taxon>
        <taxon>Anthozoa</taxon>
        <taxon>Octocorallia</taxon>
        <taxon>Malacalcyonacea</taxon>
        <taxon>Plexauridae</taxon>
        <taxon>Paramuricea</taxon>
    </lineage>
</organism>
<accession>A0A6S7JWT6</accession>
<feature type="domain" description="Mutator-like transposase" evidence="2">
    <location>
        <begin position="172"/>
        <end position="317"/>
    </location>
</feature>
<feature type="compositionally biased region" description="Polar residues" evidence="1">
    <location>
        <begin position="11"/>
        <end position="20"/>
    </location>
</feature>
<keyword evidence="4" id="KW-1185">Reference proteome</keyword>
<dbReference type="PANTHER" id="PTHR33309">
    <property type="entry name" value="KERATIN, ULTRA HIGH-SULFUR MATRIX PROTEIN-LIKE"/>
    <property type="match status" value="1"/>
</dbReference>
<dbReference type="PANTHER" id="PTHR33309:SF3">
    <property type="entry name" value="CCHC-TYPE DOMAIN-CONTAINING PROTEIN"/>
    <property type="match status" value="1"/>
</dbReference>
<protein>
    <recommendedName>
        <fullName evidence="2">Mutator-like transposase domain-containing protein</fullName>
    </recommendedName>
</protein>
<evidence type="ECO:0000313" key="4">
    <source>
        <dbReference type="Proteomes" id="UP001152795"/>
    </source>
</evidence>
<evidence type="ECO:0000313" key="3">
    <source>
        <dbReference type="EMBL" id="CAB4034574.1"/>
    </source>
</evidence>
<feature type="compositionally biased region" description="Polar residues" evidence="1">
    <location>
        <begin position="32"/>
        <end position="58"/>
    </location>
</feature>
<dbReference type="Proteomes" id="UP001152795">
    <property type="component" value="Unassembled WGS sequence"/>
</dbReference>
<dbReference type="Pfam" id="PF20700">
    <property type="entry name" value="Mutator"/>
    <property type="match status" value="3"/>
</dbReference>
<sequence length="666" mass="75362">MPKVSKKKTFRGQNRWNTLSPIEPSELASEPVLSSTSTPYRSTPVNETASIRKITSQNNDRREDFDGEYGYRLIELSNLGNAFQSLHNCESGGELKVTDDEARRYGNSAVIIIECSKCDTKIELQTSGNKNQGWNPKNSIDINRRMVYSAMEMGVGRDGMSPTRKLFLSSYRKQETKSSRHSDNESEVAEIAVSYDGTWSKRGYTANFGIGFVISADTCEVLDYDFESKICRECQIAKKDLGEDSPEFDIWFGGHQEQCTQTHTGSSGSMECSIAKKIWGRSKENNLHYKFMISDGDSKAYASIWDTYGCCADCEKWENTDKRSAEYKKWHESKGYVEWKESHESGKADCSRVTKLDCVGHVQKRMGTHLRELRKKVTKLKDGKSVKGSKHRLTDKVIDKLQTYYGNAIRANVKPGKLTAQQQNEQISIMQQAIMAVLYHSCELIDDKERHKFCPSGPDSWCSHKREGKLQRKDHHLDAVFLEFLLPEFKRLSQYSLLLRCLPGYSQNVNESLNSLVWNHAPKHRFKGPQVIEIAAMSAVLAFNCGAASRQDVMKAANIPGGEFTLEGCKKKDATRMRHSVNKAKLKKKERRRKIREAKLAANQEKGESSYASGKFNDVDPLDYATSSSDDDDYPLARLLADNDSEDSDSEDSDDAPLAHFISKRQ</sequence>
<gene>
    <name evidence="3" type="ORF">PACLA_8A055114</name>
</gene>
<dbReference type="AlphaFoldDB" id="A0A6S7JWT6"/>
<evidence type="ECO:0000259" key="2">
    <source>
        <dbReference type="Pfam" id="PF20700"/>
    </source>
</evidence>
<reference evidence="3" key="1">
    <citation type="submission" date="2020-04" db="EMBL/GenBank/DDBJ databases">
        <authorList>
            <person name="Alioto T."/>
            <person name="Alioto T."/>
            <person name="Gomez Garrido J."/>
        </authorList>
    </citation>
    <scope>NUCLEOTIDE SEQUENCE</scope>
    <source>
        <strain evidence="3">A484AB</strain>
    </source>
</reference>
<feature type="compositionally biased region" description="Basic residues" evidence="1">
    <location>
        <begin position="1"/>
        <end position="10"/>
    </location>
</feature>
<dbReference type="OrthoDB" id="10069847at2759"/>
<feature type="region of interest" description="Disordered" evidence="1">
    <location>
        <begin position="600"/>
        <end position="666"/>
    </location>
</feature>
<proteinExistence type="predicted"/>
<evidence type="ECO:0000256" key="1">
    <source>
        <dbReference type="SAM" id="MobiDB-lite"/>
    </source>
</evidence>
<comment type="caution">
    <text evidence="3">The sequence shown here is derived from an EMBL/GenBank/DDBJ whole genome shotgun (WGS) entry which is preliminary data.</text>
</comment>
<name>A0A6S7JWT6_PARCT</name>
<feature type="compositionally biased region" description="Acidic residues" evidence="1">
    <location>
        <begin position="643"/>
        <end position="655"/>
    </location>
</feature>
<feature type="domain" description="Mutator-like transposase" evidence="2">
    <location>
        <begin position="351"/>
        <end position="462"/>
    </location>
</feature>
<dbReference type="InterPro" id="IPR049012">
    <property type="entry name" value="Mutator_transp_dom"/>
</dbReference>
<dbReference type="EMBL" id="CACRXK020020231">
    <property type="protein sequence ID" value="CAB4034574.1"/>
    <property type="molecule type" value="Genomic_DNA"/>
</dbReference>
<feature type="domain" description="Mutator-like transposase" evidence="2">
    <location>
        <begin position="70"/>
        <end position="161"/>
    </location>
</feature>